<dbReference type="SUPFAM" id="SSF56601">
    <property type="entry name" value="beta-lactamase/transpeptidase-like"/>
    <property type="match status" value="1"/>
</dbReference>
<gene>
    <name evidence="1" type="ORF">MYXE_33290</name>
</gene>
<evidence type="ECO:0000313" key="1">
    <source>
        <dbReference type="EMBL" id="BBU23539.1"/>
    </source>
</evidence>
<dbReference type="Proteomes" id="UP000464624">
    <property type="component" value="Chromosome"/>
</dbReference>
<sequence>MRQGRIGDLPSEEGYAIAAADASRRVGGDCVGRGLRGQGLRRGGCQTGAAPRRPGCAAAEAIVAPQSQARAVALAGLRDRIRQAADQAASDGATISVALLDRATNQLIVNGDPQVVATASVAKLFIADELLLQESQGKATLSADERHTLA</sequence>
<dbReference type="AlphaFoldDB" id="A0AAD1H1P8"/>
<evidence type="ECO:0000313" key="2">
    <source>
        <dbReference type="Proteomes" id="UP000464624"/>
    </source>
</evidence>
<dbReference type="Gene3D" id="3.40.710.10">
    <property type="entry name" value="DD-peptidase/beta-lactamase superfamily"/>
    <property type="match status" value="1"/>
</dbReference>
<dbReference type="EMBL" id="AP022314">
    <property type="protein sequence ID" value="BBU23539.1"/>
    <property type="molecule type" value="Genomic_DNA"/>
</dbReference>
<dbReference type="InterPro" id="IPR012338">
    <property type="entry name" value="Beta-lactam/transpept-like"/>
</dbReference>
<dbReference type="KEGG" id="mxe:MYXE_33290"/>
<protein>
    <submittedName>
        <fullName evidence="1">Uncharacterized protein</fullName>
    </submittedName>
</protein>
<accession>A0AAD1H1P8</accession>
<proteinExistence type="predicted"/>
<name>A0AAD1H1P8_MYCXE</name>
<organism evidence="1 2">
    <name type="scientific">Mycobacterium xenopi</name>
    <dbReference type="NCBI Taxonomy" id="1789"/>
    <lineage>
        <taxon>Bacteria</taxon>
        <taxon>Bacillati</taxon>
        <taxon>Actinomycetota</taxon>
        <taxon>Actinomycetes</taxon>
        <taxon>Mycobacteriales</taxon>
        <taxon>Mycobacteriaceae</taxon>
        <taxon>Mycobacterium</taxon>
    </lineage>
</organism>
<reference evidence="1 2" key="1">
    <citation type="submission" date="2019-12" db="EMBL/GenBank/DDBJ databases">
        <title>Complete genome sequence of Mycolicibacterium xenopi str. JCM15661T.</title>
        <authorList>
            <person name="Yoshida M."/>
            <person name="Fukano H."/>
            <person name="Asakura T."/>
            <person name="Hoshino Y."/>
        </authorList>
    </citation>
    <scope>NUCLEOTIDE SEQUENCE [LARGE SCALE GENOMIC DNA]</scope>
    <source>
        <strain evidence="1 2">JCM 15661T</strain>
    </source>
</reference>